<reference evidence="2" key="1">
    <citation type="submission" date="2021-01" db="EMBL/GenBank/DDBJ databases">
        <authorList>
            <person name="Corre E."/>
            <person name="Pelletier E."/>
            <person name="Niang G."/>
            <person name="Scheremetjew M."/>
            <person name="Finn R."/>
            <person name="Kale V."/>
            <person name="Holt S."/>
            <person name="Cochrane G."/>
            <person name="Meng A."/>
            <person name="Brown T."/>
            <person name="Cohen L."/>
        </authorList>
    </citation>
    <scope>NUCLEOTIDE SEQUENCE</scope>
    <source>
        <strain evidence="2">CCAP 1951/1</strain>
    </source>
</reference>
<feature type="region of interest" description="Disordered" evidence="1">
    <location>
        <begin position="170"/>
        <end position="244"/>
    </location>
</feature>
<feature type="region of interest" description="Disordered" evidence="1">
    <location>
        <begin position="120"/>
        <end position="147"/>
    </location>
</feature>
<dbReference type="PANTHER" id="PTHR28617:SF1">
    <property type="entry name" value="CILIA- AND FLAGELLA-ASSOCIATED PROTEIN 77"/>
    <property type="match status" value="1"/>
</dbReference>
<dbReference type="InterPro" id="IPR029147">
    <property type="entry name" value="CFAP77"/>
</dbReference>
<proteinExistence type="predicted"/>
<feature type="compositionally biased region" description="Basic and acidic residues" evidence="1">
    <location>
        <begin position="170"/>
        <end position="180"/>
    </location>
</feature>
<name>A0A7S1QEL3_NEODS</name>
<organism evidence="2">
    <name type="scientific">Neobodo designis</name>
    <name type="common">Flagellated protozoan</name>
    <name type="synonym">Bodo designis</name>
    <dbReference type="NCBI Taxonomy" id="312471"/>
    <lineage>
        <taxon>Eukaryota</taxon>
        <taxon>Discoba</taxon>
        <taxon>Euglenozoa</taxon>
        <taxon>Kinetoplastea</taxon>
        <taxon>Metakinetoplastina</taxon>
        <taxon>Neobodonida</taxon>
        <taxon>Neobodo</taxon>
    </lineage>
</organism>
<feature type="compositionally biased region" description="Low complexity" evidence="1">
    <location>
        <begin position="194"/>
        <end position="207"/>
    </location>
</feature>
<evidence type="ECO:0000256" key="1">
    <source>
        <dbReference type="SAM" id="MobiDB-lite"/>
    </source>
</evidence>
<protein>
    <recommendedName>
        <fullName evidence="3">Cilia- and flagella-associated protein 77</fullName>
    </recommendedName>
</protein>
<evidence type="ECO:0008006" key="3">
    <source>
        <dbReference type="Google" id="ProtNLM"/>
    </source>
</evidence>
<dbReference type="PANTHER" id="PTHR28617">
    <property type="entry name" value="CILIA- AND FLAGELLA-ASSOCIATED PROTEIN 77"/>
    <property type="match status" value="1"/>
</dbReference>
<sequence>MPAPAKMSEVTADGDIVVGRVRPKNNPLIHRSEVGKPSFHNDLPPLPEDYTFGAPLKRDPEGAGEVMLSWQSHAPPKSKMAYDFGRNFLALNRQSVGAGCTDAKTASDFRKYHDVRIKPKVTGSKPTIAPSSVMQDPGHAFGARSGESESVADLIQNRWEYEWVAEQKHRMESIERSKNKEAKRRASPARRAARITPAAAAARQSATPHPRETFTLRQFRNVPSRVSPHPGDVRSASAMGSIHQ</sequence>
<feature type="compositionally biased region" description="Basic residues" evidence="1">
    <location>
        <begin position="181"/>
        <end position="193"/>
    </location>
</feature>
<dbReference type="Pfam" id="PF14825">
    <property type="entry name" value="CFAP77"/>
    <property type="match status" value="1"/>
</dbReference>
<dbReference type="EMBL" id="HBGF01034942">
    <property type="protein sequence ID" value="CAD9132836.1"/>
    <property type="molecule type" value="Transcribed_RNA"/>
</dbReference>
<feature type="region of interest" description="Disordered" evidence="1">
    <location>
        <begin position="28"/>
        <end position="63"/>
    </location>
</feature>
<gene>
    <name evidence="2" type="ORF">NDES1114_LOCUS23433</name>
</gene>
<dbReference type="AlphaFoldDB" id="A0A7S1QEL3"/>
<evidence type="ECO:0000313" key="2">
    <source>
        <dbReference type="EMBL" id="CAD9132836.1"/>
    </source>
</evidence>
<accession>A0A7S1QEL3</accession>